<dbReference type="Proteomes" id="UP001056035">
    <property type="component" value="Chromosome"/>
</dbReference>
<name>A0ABY5DZ41_9ACTN</name>
<gene>
    <name evidence="2" type="ORF">NBH00_07875</name>
</gene>
<sequence>MPLHLLTPRDVVPLQDRPGYRGHSPGQERALGGYLVLTAVFSAANTAFALWYRRSGRRLPDTVAGRDLALVAVATHKAARIIAKDRVTSAVRAPFTRVQHDAGPGEVEEAARRRGVPRAIGELLVCPYCLGPWIASALTAALLVAPRLTRLVCSVLCAVFAADVLQLAYARAEGGVTGEAGR</sequence>
<dbReference type="InterPro" id="IPR010773">
    <property type="entry name" value="Mycophage_PG1_Gp7"/>
</dbReference>
<dbReference type="RefSeq" id="WP_254572790.1">
    <property type="nucleotide sequence ID" value="NZ_CP098502.1"/>
</dbReference>
<accession>A0ABY5DZ41</accession>
<feature type="transmembrane region" description="Helical" evidence="1">
    <location>
        <begin position="31"/>
        <end position="52"/>
    </location>
</feature>
<evidence type="ECO:0000256" key="1">
    <source>
        <dbReference type="SAM" id="Phobius"/>
    </source>
</evidence>
<reference evidence="2 3" key="1">
    <citation type="submission" date="2022-06" db="EMBL/GenBank/DDBJ databases">
        <title>Paraconexibacter antarcticus.</title>
        <authorList>
            <person name="Kim C.S."/>
        </authorList>
    </citation>
    <scope>NUCLEOTIDE SEQUENCE [LARGE SCALE GENOMIC DNA]</scope>
    <source>
        <strain evidence="2 3">02-257</strain>
    </source>
</reference>
<keyword evidence="1" id="KW-0812">Transmembrane</keyword>
<proteinExistence type="predicted"/>
<keyword evidence="1" id="KW-0472">Membrane</keyword>
<dbReference type="Pfam" id="PF07098">
    <property type="entry name" value="DUF1360"/>
    <property type="match status" value="1"/>
</dbReference>
<dbReference type="EMBL" id="CP098502">
    <property type="protein sequence ID" value="UTI66112.1"/>
    <property type="molecule type" value="Genomic_DNA"/>
</dbReference>
<organism evidence="2 3">
    <name type="scientific">Paraconexibacter antarcticus</name>
    <dbReference type="NCBI Taxonomy" id="2949664"/>
    <lineage>
        <taxon>Bacteria</taxon>
        <taxon>Bacillati</taxon>
        <taxon>Actinomycetota</taxon>
        <taxon>Thermoleophilia</taxon>
        <taxon>Solirubrobacterales</taxon>
        <taxon>Paraconexibacteraceae</taxon>
        <taxon>Paraconexibacter</taxon>
    </lineage>
</organism>
<keyword evidence="1" id="KW-1133">Transmembrane helix</keyword>
<evidence type="ECO:0000313" key="3">
    <source>
        <dbReference type="Proteomes" id="UP001056035"/>
    </source>
</evidence>
<evidence type="ECO:0000313" key="2">
    <source>
        <dbReference type="EMBL" id="UTI66112.1"/>
    </source>
</evidence>
<keyword evidence="3" id="KW-1185">Reference proteome</keyword>
<protein>
    <submittedName>
        <fullName evidence="2">DUF1360 domain-containing protein</fullName>
    </submittedName>
</protein>